<dbReference type="AlphaFoldDB" id="A0AAD5GGM9"/>
<evidence type="ECO:0000256" key="3">
    <source>
        <dbReference type="ARBA" id="ARBA00022833"/>
    </source>
</evidence>
<feature type="region of interest" description="Disordered" evidence="5">
    <location>
        <begin position="453"/>
        <end position="472"/>
    </location>
</feature>
<protein>
    <recommendedName>
        <fullName evidence="7">MYND-type domain-containing protein</fullName>
    </recommendedName>
</protein>
<accession>A0AAD5GGM9</accession>
<gene>
    <name evidence="8" type="ORF">M8C21_016655</name>
</gene>
<comment type="caution">
    <text evidence="8">The sequence shown here is derived from an EMBL/GenBank/DDBJ whole genome shotgun (WGS) entry which is preliminary data.</text>
</comment>
<feature type="compositionally biased region" description="Basic and acidic residues" evidence="5">
    <location>
        <begin position="245"/>
        <end position="257"/>
    </location>
</feature>
<feature type="compositionally biased region" description="Polar residues" evidence="5">
    <location>
        <begin position="230"/>
        <end position="241"/>
    </location>
</feature>
<keyword evidence="6" id="KW-1133">Transmembrane helix</keyword>
<evidence type="ECO:0000313" key="8">
    <source>
        <dbReference type="EMBL" id="KAI7739661.1"/>
    </source>
</evidence>
<proteinExistence type="predicted"/>
<dbReference type="Pfam" id="PF01753">
    <property type="entry name" value="zf-MYND"/>
    <property type="match status" value="1"/>
</dbReference>
<evidence type="ECO:0000256" key="5">
    <source>
        <dbReference type="SAM" id="MobiDB-lite"/>
    </source>
</evidence>
<feature type="domain" description="MYND-type" evidence="7">
    <location>
        <begin position="120"/>
        <end position="157"/>
    </location>
</feature>
<dbReference type="GO" id="GO:0008270">
    <property type="term" value="F:zinc ion binding"/>
    <property type="evidence" value="ECO:0007669"/>
    <property type="project" value="UniProtKB-KW"/>
</dbReference>
<keyword evidence="3" id="KW-0862">Zinc</keyword>
<evidence type="ECO:0000259" key="7">
    <source>
        <dbReference type="PROSITE" id="PS50865"/>
    </source>
</evidence>
<dbReference type="PROSITE" id="PS01360">
    <property type="entry name" value="ZF_MYND_1"/>
    <property type="match status" value="1"/>
</dbReference>
<organism evidence="8 9">
    <name type="scientific">Ambrosia artemisiifolia</name>
    <name type="common">Common ragweed</name>
    <dbReference type="NCBI Taxonomy" id="4212"/>
    <lineage>
        <taxon>Eukaryota</taxon>
        <taxon>Viridiplantae</taxon>
        <taxon>Streptophyta</taxon>
        <taxon>Embryophyta</taxon>
        <taxon>Tracheophyta</taxon>
        <taxon>Spermatophyta</taxon>
        <taxon>Magnoliopsida</taxon>
        <taxon>eudicotyledons</taxon>
        <taxon>Gunneridae</taxon>
        <taxon>Pentapetalae</taxon>
        <taxon>asterids</taxon>
        <taxon>campanulids</taxon>
        <taxon>Asterales</taxon>
        <taxon>Asteraceae</taxon>
        <taxon>Asteroideae</taxon>
        <taxon>Heliantheae alliance</taxon>
        <taxon>Heliantheae</taxon>
        <taxon>Ambrosia</taxon>
    </lineage>
</organism>
<evidence type="ECO:0000256" key="2">
    <source>
        <dbReference type="ARBA" id="ARBA00022771"/>
    </source>
</evidence>
<dbReference type="SUPFAM" id="SSF144232">
    <property type="entry name" value="HIT/MYND zinc finger-like"/>
    <property type="match status" value="1"/>
</dbReference>
<feature type="compositionally biased region" description="Polar residues" evidence="5">
    <location>
        <begin position="456"/>
        <end position="472"/>
    </location>
</feature>
<feature type="region of interest" description="Disordered" evidence="5">
    <location>
        <begin position="489"/>
        <end position="530"/>
    </location>
</feature>
<evidence type="ECO:0000256" key="1">
    <source>
        <dbReference type="ARBA" id="ARBA00022723"/>
    </source>
</evidence>
<evidence type="ECO:0000313" key="9">
    <source>
        <dbReference type="Proteomes" id="UP001206925"/>
    </source>
</evidence>
<keyword evidence="9" id="KW-1185">Reference proteome</keyword>
<keyword evidence="6" id="KW-0812">Transmembrane</keyword>
<sequence>MLIGRGDLGLPNLVVLVLLLLIFPSIAFIIIRNKWRHAAARREEIKRLLIFASEEAARAEIEASQPYLYSASSPDSAWIPASDSAWLPKPIPIPMPPVVTAAAAAVSVPVVQQLKPPYKCAVCFSPTSTRCAKCKAARYCSGRCQIIHWRQGHKDECRPYVAVKPVKDVSSSSSKQEDGKDSNAASADGNRPETGSAFESSSEYSTFSTPSRSSIEASSISSEDSDVTSENFMTVESSTGSVKIDQNKSNHRDEDIQPRFSTTSSRVDDGPIGSSFSEYTTTSYGHMGGNLHSMESTVDELKRPSKNTTRLDNSVPNGSTSSSRVFDGSTRHSFSESSTTTSGFWGGTLNSKKSMVDELDGSNKNTTILDKSAPNGSGSKKSNDGTSSKEILINGLKSTNPPKFISETLKHKDVVGGSDLPQSMLKETKVASSSVKDSSKAFGGVPSATLEKPTHVVNTKSSTSPALNSTSRLASQYTKPVTVLEEKSKVSVSSSKLAEHSGSGVNEGKTSTPKVVDQPKTSKLPRHCSQKAESDASHKYSCKGLFSYEMFVKLYNWKQIELRPFGLVNCGNR</sequence>
<dbReference type="EMBL" id="JAMZMK010008584">
    <property type="protein sequence ID" value="KAI7739661.1"/>
    <property type="molecule type" value="Genomic_DNA"/>
</dbReference>
<feature type="compositionally biased region" description="Polar residues" evidence="5">
    <location>
        <begin position="362"/>
        <end position="387"/>
    </location>
</feature>
<reference evidence="8" key="1">
    <citation type="submission" date="2022-06" db="EMBL/GenBank/DDBJ databases">
        <title>Uncovering the hologenomic basis of an extraordinary plant invasion.</title>
        <authorList>
            <person name="Bieker V.C."/>
            <person name="Martin M.D."/>
            <person name="Gilbert T."/>
            <person name="Hodgins K."/>
            <person name="Battlay P."/>
            <person name="Petersen B."/>
            <person name="Wilson J."/>
        </authorList>
    </citation>
    <scope>NUCLEOTIDE SEQUENCE</scope>
    <source>
        <strain evidence="8">AA19_3_7</strain>
        <tissue evidence="8">Leaf</tissue>
    </source>
</reference>
<keyword evidence="6" id="KW-0472">Membrane</keyword>
<evidence type="ECO:0000256" key="6">
    <source>
        <dbReference type="SAM" id="Phobius"/>
    </source>
</evidence>
<feature type="transmembrane region" description="Helical" evidence="6">
    <location>
        <begin position="12"/>
        <end position="31"/>
    </location>
</feature>
<dbReference type="FunFam" id="6.10.140.2220:FF:000006">
    <property type="entry name" value="Ubiquitin carboxyl-terminal hydrolase 15"/>
    <property type="match status" value="1"/>
</dbReference>
<dbReference type="Proteomes" id="UP001206925">
    <property type="component" value="Unassembled WGS sequence"/>
</dbReference>
<dbReference type="PROSITE" id="PS50865">
    <property type="entry name" value="ZF_MYND_2"/>
    <property type="match status" value="1"/>
</dbReference>
<evidence type="ECO:0000256" key="4">
    <source>
        <dbReference type="PROSITE-ProRule" id="PRU00134"/>
    </source>
</evidence>
<feature type="compositionally biased region" description="Low complexity" evidence="5">
    <location>
        <begin position="196"/>
        <end position="222"/>
    </location>
</feature>
<dbReference type="InterPro" id="IPR002893">
    <property type="entry name" value="Znf_MYND"/>
</dbReference>
<dbReference type="Gene3D" id="6.10.140.2220">
    <property type="match status" value="1"/>
</dbReference>
<feature type="region of interest" description="Disordered" evidence="5">
    <location>
        <begin position="168"/>
        <end position="272"/>
    </location>
</feature>
<feature type="region of interest" description="Disordered" evidence="5">
    <location>
        <begin position="295"/>
        <end position="387"/>
    </location>
</feature>
<feature type="compositionally biased region" description="Polar residues" evidence="5">
    <location>
        <begin position="306"/>
        <end position="324"/>
    </location>
</feature>
<name>A0AAD5GGM9_AMBAR</name>
<keyword evidence="1" id="KW-0479">Metal-binding</keyword>
<keyword evidence="2 4" id="KW-0863">Zinc-finger</keyword>